<dbReference type="InterPro" id="IPR020006">
    <property type="entry name" value="FlhF"/>
</dbReference>
<keyword evidence="17" id="KW-0282">Flagellum</keyword>
<evidence type="ECO:0000259" key="15">
    <source>
        <dbReference type="SMART" id="SM00382"/>
    </source>
</evidence>
<evidence type="ECO:0000256" key="5">
    <source>
        <dbReference type="ARBA" id="ARBA00022475"/>
    </source>
</evidence>
<evidence type="ECO:0000256" key="3">
    <source>
        <dbReference type="ARBA" id="ARBA00014919"/>
    </source>
</evidence>
<dbReference type="PANTHER" id="PTHR43134">
    <property type="entry name" value="SIGNAL RECOGNITION PARTICLE RECEPTOR SUBUNIT ALPHA"/>
    <property type="match status" value="1"/>
</dbReference>
<evidence type="ECO:0000256" key="4">
    <source>
        <dbReference type="ARBA" id="ARBA00022448"/>
    </source>
</evidence>
<dbReference type="Gene3D" id="1.20.120.1380">
    <property type="entry name" value="Flagellar FlhF biosynthesis protein, N domain"/>
    <property type="match status" value="1"/>
</dbReference>
<keyword evidence="10" id="KW-0472">Membrane</keyword>
<dbReference type="GO" id="GO:0003924">
    <property type="term" value="F:GTPase activity"/>
    <property type="evidence" value="ECO:0007669"/>
    <property type="project" value="UniProtKB-UniRule"/>
</dbReference>
<dbReference type="GO" id="GO:0044781">
    <property type="term" value="P:bacterial-type flagellum organization"/>
    <property type="evidence" value="ECO:0007669"/>
    <property type="project" value="UniProtKB-UniRule"/>
</dbReference>
<dbReference type="NCBIfam" id="TIGR03499">
    <property type="entry name" value="FlhF"/>
    <property type="match status" value="1"/>
</dbReference>
<keyword evidence="7" id="KW-1005">Bacterial flagellum biogenesis</keyword>
<keyword evidence="11" id="KW-1006">Bacterial flagellum protein export</keyword>
<dbReference type="FunFam" id="3.40.50.300:FF:000695">
    <property type="entry name" value="Flagellar biosynthesis regulator FlhF"/>
    <property type="match status" value="1"/>
</dbReference>
<dbReference type="InterPro" id="IPR047040">
    <property type="entry name" value="FlhF__GTPase_dom"/>
</dbReference>
<keyword evidence="8" id="KW-0653">Protein transport</keyword>
<dbReference type="InterPro" id="IPR027417">
    <property type="entry name" value="P-loop_NTPase"/>
</dbReference>
<evidence type="ECO:0000256" key="8">
    <source>
        <dbReference type="ARBA" id="ARBA00022927"/>
    </source>
</evidence>
<sequence length="393" mass="44449">MRVKRYVSNTLPQAMEQIKVELGEDAIILHTKKIKVGGFLGFFGKEKVEVIAAVDQKSEKSLPKNSTSSRQIENVNKIKGSQTVHSSNDSDPNQPSTQSDTIIQEVKDIKKLMVQLMMNQQSNGVDSNYSDEVKEVYQRLIKQGVEEELAGTIISEVIQNIGENYQKKHVYEVTIQKIIEKLRKNGTNKEIQSQTKLIHVVGPTGVGKTTTIAKLAAESVLKHHKKIAFITADTYRIAAVDQLRTYAEILNTPIEVVFSPQDTIKALEKLKDYDLIFMDTAGRNYHNEMYISELNHLLSTNFKSETYLVLSLTHKYEDMLSILERFKNVKIDKLLFTKFDETITYGAIVNIVSKFPYQVSYLTIGQNVPDDIEIFDEEKIAKAILGGVIGDKQ</sequence>
<keyword evidence="5" id="KW-1003">Cell membrane</keyword>
<evidence type="ECO:0000256" key="14">
    <source>
        <dbReference type="SAM" id="MobiDB-lite"/>
    </source>
</evidence>
<dbReference type="RefSeq" id="WP_132768327.1">
    <property type="nucleotide sequence ID" value="NZ_SMAB01000007.1"/>
</dbReference>
<keyword evidence="6" id="KW-0547">Nucleotide-binding</keyword>
<name>A0A4R3KI75_9BACI</name>
<accession>A0A4R3KI75</accession>
<comment type="caution">
    <text evidence="17">The sequence shown here is derived from an EMBL/GenBank/DDBJ whole genome shotgun (WGS) entry which is preliminary data.</text>
</comment>
<keyword evidence="17" id="KW-0969">Cilium</keyword>
<evidence type="ECO:0000256" key="10">
    <source>
        <dbReference type="ARBA" id="ARBA00023136"/>
    </source>
</evidence>
<gene>
    <name evidence="17" type="ORF">EDD72_10739</name>
</gene>
<evidence type="ECO:0000259" key="16">
    <source>
        <dbReference type="SMART" id="SM00962"/>
    </source>
</evidence>
<dbReference type="AlphaFoldDB" id="A0A4R3KI75"/>
<dbReference type="GO" id="GO:0006614">
    <property type="term" value="P:SRP-dependent cotranslational protein targeting to membrane"/>
    <property type="evidence" value="ECO:0007669"/>
    <property type="project" value="UniProtKB-UniRule"/>
</dbReference>
<evidence type="ECO:0000256" key="12">
    <source>
        <dbReference type="ARBA" id="ARBA00025337"/>
    </source>
</evidence>
<dbReference type="GO" id="GO:0015031">
    <property type="term" value="P:protein transport"/>
    <property type="evidence" value="ECO:0007669"/>
    <property type="project" value="UniProtKB-KW"/>
</dbReference>
<dbReference type="Gene3D" id="3.40.50.300">
    <property type="entry name" value="P-loop containing nucleotide triphosphate hydrolases"/>
    <property type="match status" value="1"/>
</dbReference>
<proteinExistence type="inferred from homology"/>
<comment type="function">
    <text evidence="12">Necessary for flagellar biosynthesis. May be involved in translocation of the flagellum.</text>
</comment>
<evidence type="ECO:0000256" key="1">
    <source>
        <dbReference type="ARBA" id="ARBA00004413"/>
    </source>
</evidence>
<keyword evidence="17" id="KW-0966">Cell projection</keyword>
<dbReference type="SUPFAM" id="SSF52540">
    <property type="entry name" value="P-loop containing nucleoside triphosphate hydrolases"/>
    <property type="match status" value="1"/>
</dbReference>
<dbReference type="InterPro" id="IPR003593">
    <property type="entry name" value="AAA+_ATPase"/>
</dbReference>
<evidence type="ECO:0000313" key="17">
    <source>
        <dbReference type="EMBL" id="TCS82956.1"/>
    </source>
</evidence>
<keyword evidence="4" id="KW-0813">Transport</keyword>
<dbReference type="GO" id="GO:0005047">
    <property type="term" value="F:signal recognition particle binding"/>
    <property type="evidence" value="ECO:0007669"/>
    <property type="project" value="TreeGrafter"/>
</dbReference>
<keyword evidence="9" id="KW-0342">GTP-binding</keyword>
<evidence type="ECO:0000256" key="6">
    <source>
        <dbReference type="ARBA" id="ARBA00022741"/>
    </source>
</evidence>
<dbReference type="SMART" id="SM00382">
    <property type="entry name" value="AAA"/>
    <property type="match status" value="1"/>
</dbReference>
<evidence type="ECO:0000256" key="9">
    <source>
        <dbReference type="ARBA" id="ARBA00023134"/>
    </source>
</evidence>
<feature type="domain" description="SRP54-type proteins GTP-binding" evidence="16">
    <location>
        <begin position="195"/>
        <end position="386"/>
    </location>
</feature>
<dbReference type="CDD" id="cd17873">
    <property type="entry name" value="FlhF"/>
    <property type="match status" value="1"/>
</dbReference>
<comment type="subcellular location">
    <subcellularLocation>
        <location evidence="1">Cell membrane</location>
        <topology evidence="1">Peripheral membrane protein</topology>
        <orientation evidence="1">Cytoplasmic side</orientation>
    </subcellularLocation>
</comment>
<feature type="region of interest" description="Disordered" evidence="14">
    <location>
        <begin position="80"/>
        <end position="100"/>
    </location>
</feature>
<dbReference type="GO" id="GO:0005886">
    <property type="term" value="C:plasma membrane"/>
    <property type="evidence" value="ECO:0007669"/>
    <property type="project" value="UniProtKB-SubCell"/>
</dbReference>
<feature type="domain" description="AAA+ ATPase" evidence="15">
    <location>
        <begin position="194"/>
        <end position="336"/>
    </location>
</feature>
<protein>
    <recommendedName>
        <fullName evidence="3 13">Flagellar biosynthesis protein FlhF</fullName>
    </recommendedName>
</protein>
<dbReference type="OrthoDB" id="9778554at2"/>
<evidence type="ECO:0000256" key="13">
    <source>
        <dbReference type="NCBIfam" id="TIGR03499"/>
    </source>
</evidence>
<dbReference type="Pfam" id="PF00448">
    <property type="entry name" value="SRP54"/>
    <property type="match status" value="1"/>
</dbReference>
<comment type="similarity">
    <text evidence="2">Belongs to the GTP-binding SRP family.</text>
</comment>
<dbReference type="GO" id="GO:0005525">
    <property type="term" value="F:GTP binding"/>
    <property type="evidence" value="ECO:0007669"/>
    <property type="project" value="UniProtKB-UniRule"/>
</dbReference>
<dbReference type="PANTHER" id="PTHR43134:SF3">
    <property type="entry name" value="FLAGELLAR BIOSYNTHESIS PROTEIN FLHF"/>
    <property type="match status" value="1"/>
</dbReference>
<evidence type="ECO:0000256" key="7">
    <source>
        <dbReference type="ARBA" id="ARBA00022795"/>
    </source>
</evidence>
<evidence type="ECO:0000313" key="18">
    <source>
        <dbReference type="Proteomes" id="UP000295788"/>
    </source>
</evidence>
<evidence type="ECO:0000256" key="2">
    <source>
        <dbReference type="ARBA" id="ARBA00008531"/>
    </source>
</evidence>
<dbReference type="SMART" id="SM00962">
    <property type="entry name" value="SRP54"/>
    <property type="match status" value="1"/>
</dbReference>
<dbReference type="EMBL" id="SMAB01000007">
    <property type="protein sequence ID" value="TCS82956.1"/>
    <property type="molecule type" value="Genomic_DNA"/>
</dbReference>
<keyword evidence="18" id="KW-1185">Reference proteome</keyword>
<reference evidence="17 18" key="1">
    <citation type="submission" date="2019-03" db="EMBL/GenBank/DDBJ databases">
        <title>Genomic Encyclopedia of Type Strains, Phase IV (KMG-IV): sequencing the most valuable type-strain genomes for metagenomic binning, comparative biology and taxonomic classification.</title>
        <authorList>
            <person name="Goeker M."/>
        </authorList>
    </citation>
    <scope>NUCLEOTIDE SEQUENCE [LARGE SCALE GENOMIC DNA]</scope>
    <source>
        <strain evidence="17 18">DSM 23802</strain>
    </source>
</reference>
<evidence type="ECO:0000256" key="11">
    <source>
        <dbReference type="ARBA" id="ARBA00023225"/>
    </source>
</evidence>
<organism evidence="17 18">
    <name type="scientific">Tepidibacillus fermentans</name>
    <dbReference type="NCBI Taxonomy" id="1281767"/>
    <lineage>
        <taxon>Bacteria</taxon>
        <taxon>Bacillati</taxon>
        <taxon>Bacillota</taxon>
        <taxon>Bacilli</taxon>
        <taxon>Bacillales</taxon>
        <taxon>Bacillaceae</taxon>
        <taxon>Tepidibacillus</taxon>
    </lineage>
</organism>
<dbReference type="InterPro" id="IPR000897">
    <property type="entry name" value="SRP54_GTPase_dom"/>
</dbReference>
<dbReference type="Proteomes" id="UP000295788">
    <property type="component" value="Unassembled WGS sequence"/>
</dbReference>